<dbReference type="SUPFAM" id="SSF56024">
    <property type="entry name" value="Phospholipase D/nuclease"/>
    <property type="match status" value="1"/>
</dbReference>
<dbReference type="Pfam" id="PF11907">
    <property type="entry name" value="DUF3427"/>
    <property type="match status" value="1"/>
</dbReference>
<protein>
    <submittedName>
        <fullName evidence="4">DUF3427 domain-containing protein</fullName>
    </submittedName>
</protein>
<feature type="domain" description="Helicase ATP-binding" evidence="2">
    <location>
        <begin position="328"/>
        <end position="482"/>
    </location>
</feature>
<dbReference type="Gene3D" id="3.40.50.300">
    <property type="entry name" value="P-loop containing nucleotide triphosphate hydrolases"/>
    <property type="match status" value="2"/>
</dbReference>
<dbReference type="RefSeq" id="WP_092102197.1">
    <property type="nucleotide sequence ID" value="NZ_CP047198.1"/>
</dbReference>
<evidence type="ECO:0000313" key="4">
    <source>
        <dbReference type="EMBL" id="QXB18161.1"/>
    </source>
</evidence>
<dbReference type="GeneID" id="92750479"/>
<evidence type="ECO:0000259" key="2">
    <source>
        <dbReference type="PROSITE" id="PS51192"/>
    </source>
</evidence>
<accession>A0ABX8KWC8</accession>
<dbReference type="Pfam" id="PF04851">
    <property type="entry name" value="ResIII"/>
    <property type="match status" value="1"/>
</dbReference>
<dbReference type="PANTHER" id="PTHR47396">
    <property type="entry name" value="TYPE I RESTRICTION ENZYME ECOKI R PROTEIN"/>
    <property type="match status" value="1"/>
</dbReference>
<dbReference type="InterPro" id="IPR014001">
    <property type="entry name" value="Helicase_ATP-bd"/>
</dbReference>
<gene>
    <name evidence="4" type="ORF">I6L55_09820</name>
</gene>
<dbReference type="Pfam" id="PF13091">
    <property type="entry name" value="PLDc_2"/>
    <property type="match status" value="1"/>
</dbReference>
<proteinExistence type="predicted"/>
<dbReference type="PROSITE" id="PS51194">
    <property type="entry name" value="HELICASE_CTER"/>
    <property type="match status" value="1"/>
</dbReference>
<sequence length="1042" mass="118155">MPIDDASLPLGAYETPVTKRILERLAATEAEHGFQRPALEDATDQHRERYTDAITRVLADHLTQKLLNTREPLQRVELINTLAELIDPDDAIESETLLHAVYEASLGEPPRFQPTSLTGASLLTNASSDLSMAAEIKREIRTADSVDLLCAFIKNSGIAVIRDQLEYLRDNNIPLRVITSTYCGASDIEAINRLVEEFGAEVKVGYESRDTRLHAKAWLFSRNSGFDTAYIGSSNLSNSALIDGVEWNVRASRTSTPEILRKFEAVFETYWNDKHYATYEPKADHDRLFEALKRERFGTTPSDRIELSGLEVQPWPYQQAMLEALEAERDVHDRHRNLLIAATGTGKTVVAALDYKGLAAASKSKPSLLFVAHQRELLRQAMRTYREVLRDNNFGELFDGTHTPRQGTHIFATIQTLHKHVESFPPEKFDVVAIDEFHHAEASTYKKVLDYLKPKELLGLTATPERGDGVNVQRFFDYRVAYELRLWDALQLGLVAPMHYFGINDETDLRSVKWSRSSRAYDTASLSEFYVRLGDSRVKLILSELQKRVFDLAELKALGFCVSIDHARFMAERFNHFGIPAAAVTSKTPQIDRDQAIQRLRDGELKVLFTVDLFNEGVDIPELNTLLLLRPTESPIIFLQQLGRGLRKMPGKVCTVLDFIGEQHTNFDFERRYAALTGRRGKRLKTEIEQEFPSLPGGTHIQLDRVTQERVLQNVKRVAGNSIVKIRELVQQEATTDLSSFLANTGLSLEDLYRNRADGGWTRLLRSQDLLPVPETVPEREEFFLTRIRSMLHVNDPLRAERYLAIVDANGPTYDAMSPEDQTFTRMLVTMIWANQSGVQPPETFDDALSAIRSVPSFRNELQQIFDYRLDQSRVTPKPVTGPGAPVLFTHADYSTAELTAAVRTAPLKKLLHLPREGVYHATESDLDLFFVTLSKNEADFSETTRYADYPISPDLFQWESQSTTKLDSKDGQRYIHHLENNHSIYLCVRNTRLNAAGVASAFTLLGNVSHVRHSGEKPIRFEWQLHRPMPAELYEQGRAVV</sequence>
<dbReference type="Gene3D" id="3.30.870.10">
    <property type="entry name" value="Endonuclease Chain A"/>
    <property type="match status" value="1"/>
</dbReference>
<evidence type="ECO:0000313" key="5">
    <source>
        <dbReference type="Proteomes" id="UP000683520"/>
    </source>
</evidence>
<dbReference type="InterPro" id="IPR006935">
    <property type="entry name" value="Helicase/UvrB_N"/>
</dbReference>
<evidence type="ECO:0000259" key="1">
    <source>
        <dbReference type="PROSITE" id="PS50035"/>
    </source>
</evidence>
<organism evidence="4 5">
    <name type="scientific">Corynebacterium coyleae</name>
    <dbReference type="NCBI Taxonomy" id="53374"/>
    <lineage>
        <taxon>Bacteria</taxon>
        <taxon>Bacillati</taxon>
        <taxon>Actinomycetota</taxon>
        <taxon>Actinomycetes</taxon>
        <taxon>Mycobacteriales</taxon>
        <taxon>Corynebacteriaceae</taxon>
        <taxon>Corynebacterium</taxon>
    </lineage>
</organism>
<dbReference type="InterPro" id="IPR025202">
    <property type="entry name" value="PLD-like_dom"/>
</dbReference>
<dbReference type="SMART" id="SM00490">
    <property type="entry name" value="HELICc"/>
    <property type="match status" value="1"/>
</dbReference>
<dbReference type="EMBL" id="CP077302">
    <property type="protein sequence ID" value="QXB18161.1"/>
    <property type="molecule type" value="Genomic_DNA"/>
</dbReference>
<dbReference type="CDD" id="cd18799">
    <property type="entry name" value="SF2_C_EcoAI-like"/>
    <property type="match status" value="1"/>
</dbReference>
<dbReference type="PANTHER" id="PTHR47396:SF1">
    <property type="entry name" value="ATP-DEPENDENT HELICASE IRC3-RELATED"/>
    <property type="match status" value="1"/>
</dbReference>
<reference evidence="4 5" key="1">
    <citation type="submission" date="2021-06" db="EMBL/GenBank/DDBJ databases">
        <title>FDA dAtabase for Regulatory Grade micrObial Sequences (FDA-ARGOS): Supporting development and validation of Infectious Disease Dx tests.</title>
        <authorList>
            <person name="Sproer C."/>
            <person name="Gronow S."/>
            <person name="Severitt S."/>
            <person name="Schroder I."/>
            <person name="Tallon L."/>
            <person name="Sadzewicz L."/>
            <person name="Zhao X."/>
            <person name="Boylan J."/>
            <person name="Ott S."/>
            <person name="Bowen H."/>
            <person name="Vavikolanu K."/>
            <person name="Mehta A."/>
            <person name="Aluvathingal J."/>
            <person name="Nadendla S."/>
            <person name="Lowell S."/>
            <person name="Myers T."/>
            <person name="Yan Y."/>
        </authorList>
    </citation>
    <scope>NUCLEOTIDE SEQUENCE [LARGE SCALE GENOMIC DNA]</scope>
    <source>
        <strain evidence="4 5">FDAARGOS 1425</strain>
    </source>
</reference>
<name>A0ABX8KWC8_9CORY</name>
<feature type="domain" description="Helicase C-terminal" evidence="3">
    <location>
        <begin position="544"/>
        <end position="700"/>
    </location>
</feature>
<feature type="domain" description="PLD phosphodiesterase" evidence="1">
    <location>
        <begin position="209"/>
        <end position="240"/>
    </location>
</feature>
<dbReference type="SUPFAM" id="SSF52540">
    <property type="entry name" value="P-loop containing nucleoside triphosphate hydrolases"/>
    <property type="match status" value="1"/>
</dbReference>
<dbReference type="PROSITE" id="PS51192">
    <property type="entry name" value="HELICASE_ATP_BIND_1"/>
    <property type="match status" value="1"/>
</dbReference>
<dbReference type="PROSITE" id="PS50035">
    <property type="entry name" value="PLD"/>
    <property type="match status" value="1"/>
</dbReference>
<dbReference type="SMART" id="SM00487">
    <property type="entry name" value="DEXDc"/>
    <property type="match status" value="1"/>
</dbReference>
<dbReference type="InterPro" id="IPR027417">
    <property type="entry name" value="P-loop_NTPase"/>
</dbReference>
<dbReference type="Proteomes" id="UP000683520">
    <property type="component" value="Chromosome"/>
</dbReference>
<evidence type="ECO:0000259" key="3">
    <source>
        <dbReference type="PROSITE" id="PS51194"/>
    </source>
</evidence>
<dbReference type="CDD" id="cd18032">
    <property type="entry name" value="DEXHc_RE_I_III_res"/>
    <property type="match status" value="1"/>
</dbReference>
<dbReference type="InterPro" id="IPR001736">
    <property type="entry name" value="PLipase_D/transphosphatidylase"/>
</dbReference>
<dbReference type="InterPro" id="IPR050742">
    <property type="entry name" value="Helicase_Restrict-Modif_Enz"/>
</dbReference>
<dbReference type="Pfam" id="PF00271">
    <property type="entry name" value="Helicase_C"/>
    <property type="match status" value="1"/>
</dbReference>
<keyword evidence="5" id="KW-1185">Reference proteome</keyword>
<dbReference type="InterPro" id="IPR021835">
    <property type="entry name" value="DUF3427"/>
</dbReference>
<dbReference type="InterPro" id="IPR001650">
    <property type="entry name" value="Helicase_C-like"/>
</dbReference>